<organism evidence="6 7">
    <name type="scientific">Pseudomonas fluorescens NCIMB 11764</name>
    <dbReference type="NCBI Taxonomy" id="1221522"/>
    <lineage>
        <taxon>Bacteria</taxon>
        <taxon>Pseudomonadati</taxon>
        <taxon>Pseudomonadota</taxon>
        <taxon>Gammaproteobacteria</taxon>
        <taxon>Pseudomonadales</taxon>
        <taxon>Pseudomonadaceae</taxon>
        <taxon>Pseudomonas</taxon>
    </lineage>
</organism>
<evidence type="ECO:0000256" key="2">
    <source>
        <dbReference type="ARBA" id="ARBA00023015"/>
    </source>
</evidence>
<evidence type="ECO:0000313" key="6">
    <source>
        <dbReference type="EMBL" id="AKV08916.1"/>
    </source>
</evidence>
<dbReference type="Pfam" id="PF03466">
    <property type="entry name" value="LysR_substrate"/>
    <property type="match status" value="1"/>
</dbReference>
<dbReference type="PROSITE" id="PS50931">
    <property type="entry name" value="HTH_LYSR"/>
    <property type="match status" value="1"/>
</dbReference>
<reference evidence="6 7" key="1">
    <citation type="journal article" date="2012" name="J. Bacteriol.">
        <title>Draft genome sequence of the cyanide-utilizing bacterium Pseudomonas fluorescens strain NCIMB 11764.</title>
        <authorList>
            <person name="Vilo C.A."/>
            <person name="Benedik M.J."/>
            <person name="Kunz D.A."/>
            <person name="Dong Q."/>
        </authorList>
    </citation>
    <scope>NUCLEOTIDE SEQUENCE [LARGE SCALE GENOMIC DNA]</scope>
    <source>
        <strain evidence="6 7">NCIMB 11764</strain>
    </source>
</reference>
<dbReference type="InterPro" id="IPR036390">
    <property type="entry name" value="WH_DNA-bd_sf"/>
</dbReference>
<keyword evidence="4" id="KW-0804">Transcription</keyword>
<evidence type="ECO:0000256" key="3">
    <source>
        <dbReference type="ARBA" id="ARBA00023125"/>
    </source>
</evidence>
<dbReference type="AlphaFoldDB" id="A0A0K1QT40"/>
<dbReference type="PANTHER" id="PTHR30537">
    <property type="entry name" value="HTH-TYPE TRANSCRIPTIONAL REGULATOR"/>
    <property type="match status" value="1"/>
</dbReference>
<dbReference type="FunFam" id="1.10.10.10:FF:000001">
    <property type="entry name" value="LysR family transcriptional regulator"/>
    <property type="match status" value="1"/>
</dbReference>
<dbReference type="InterPro" id="IPR005119">
    <property type="entry name" value="LysR_subst-bd"/>
</dbReference>
<dbReference type="Gene3D" id="1.10.10.10">
    <property type="entry name" value="Winged helix-like DNA-binding domain superfamily/Winged helix DNA-binding domain"/>
    <property type="match status" value="1"/>
</dbReference>
<dbReference type="Gene3D" id="3.40.190.290">
    <property type="match status" value="1"/>
</dbReference>
<dbReference type="InterPro" id="IPR036388">
    <property type="entry name" value="WH-like_DNA-bd_sf"/>
</dbReference>
<name>A0A0K1QT40_PSEFL</name>
<gene>
    <name evidence="6" type="ORF">B723_22005</name>
</gene>
<dbReference type="SUPFAM" id="SSF46785">
    <property type="entry name" value="Winged helix' DNA-binding domain"/>
    <property type="match status" value="1"/>
</dbReference>
<dbReference type="InterPro" id="IPR000847">
    <property type="entry name" value="LysR_HTH_N"/>
</dbReference>
<evidence type="ECO:0000256" key="4">
    <source>
        <dbReference type="ARBA" id="ARBA00023163"/>
    </source>
</evidence>
<dbReference type="eggNOG" id="COG0583">
    <property type="taxonomic scope" value="Bacteria"/>
</dbReference>
<dbReference type="Proteomes" id="UP000017175">
    <property type="component" value="Chromosome"/>
</dbReference>
<dbReference type="GO" id="GO:0003700">
    <property type="term" value="F:DNA-binding transcription factor activity"/>
    <property type="evidence" value="ECO:0007669"/>
    <property type="project" value="InterPro"/>
</dbReference>
<keyword evidence="2" id="KW-0805">Transcription regulation</keyword>
<evidence type="ECO:0000259" key="5">
    <source>
        <dbReference type="PROSITE" id="PS50931"/>
    </source>
</evidence>
<dbReference type="PANTHER" id="PTHR30537:SF71">
    <property type="entry name" value="TRANSCRIPTIONAL REGULATORY PROTEIN"/>
    <property type="match status" value="1"/>
</dbReference>
<keyword evidence="3" id="KW-0238">DNA-binding</keyword>
<sequence>MDNYSQMLAFIRAAEHGSFSAAARASHLTPSAVSKLISRLEERLQVRLFVRSSRALLLTEEGAVYLKSALAVVDAMSEADSLAERLPTRVSGMLRVHTMTTFAKHQILPWLPQFLETYPLLDLDIQLGAQYLDLFEQGVDVAIHSGFLPSSSRVARRLNDNEWIICASPQYLANHAPLLHPQDLLAHQCFGFDFESQWSAWSFQENGRLFKVPFRSRSSFGQGDLLRDLALQGAGIVKLAGFHIGEDIRHGRLVPLLPEFYTGEKESVSLIYANRKYLSPRIKVFIDFLSDRVKDQRWTIT</sequence>
<proteinExistence type="inferred from homology"/>
<dbReference type="Pfam" id="PF00126">
    <property type="entry name" value="HTH_1"/>
    <property type="match status" value="1"/>
</dbReference>
<accession>A0A0K1QT40</accession>
<dbReference type="CDD" id="cd08422">
    <property type="entry name" value="PBP2_CrgA_like"/>
    <property type="match status" value="1"/>
</dbReference>
<dbReference type="EMBL" id="CP010945">
    <property type="protein sequence ID" value="AKV08916.1"/>
    <property type="molecule type" value="Genomic_DNA"/>
</dbReference>
<dbReference type="SUPFAM" id="SSF53850">
    <property type="entry name" value="Periplasmic binding protein-like II"/>
    <property type="match status" value="1"/>
</dbReference>
<feature type="domain" description="HTH lysR-type" evidence="5">
    <location>
        <begin position="1"/>
        <end position="59"/>
    </location>
</feature>
<protein>
    <submittedName>
        <fullName evidence="6">LysR family transcriptional regulator</fullName>
    </submittedName>
</protein>
<dbReference type="InterPro" id="IPR058163">
    <property type="entry name" value="LysR-type_TF_proteobact-type"/>
</dbReference>
<evidence type="ECO:0000256" key="1">
    <source>
        <dbReference type="ARBA" id="ARBA00009437"/>
    </source>
</evidence>
<dbReference type="GO" id="GO:0006351">
    <property type="term" value="P:DNA-templated transcription"/>
    <property type="evidence" value="ECO:0007669"/>
    <property type="project" value="TreeGrafter"/>
</dbReference>
<comment type="similarity">
    <text evidence="1">Belongs to the LysR transcriptional regulatory family.</text>
</comment>
<evidence type="ECO:0000313" key="7">
    <source>
        <dbReference type="Proteomes" id="UP000017175"/>
    </source>
</evidence>
<dbReference type="PRINTS" id="PR00039">
    <property type="entry name" value="HTHLYSR"/>
</dbReference>
<dbReference type="GO" id="GO:0043565">
    <property type="term" value="F:sequence-specific DNA binding"/>
    <property type="evidence" value="ECO:0007669"/>
    <property type="project" value="TreeGrafter"/>
</dbReference>